<feature type="compositionally biased region" description="Low complexity" evidence="1">
    <location>
        <begin position="952"/>
        <end position="975"/>
    </location>
</feature>
<name>A0AAE1CNN7_9GAST</name>
<keyword evidence="4" id="KW-1185">Reference proteome</keyword>
<feature type="region of interest" description="Disordered" evidence="1">
    <location>
        <begin position="817"/>
        <end position="1002"/>
    </location>
</feature>
<feature type="compositionally biased region" description="Polar residues" evidence="1">
    <location>
        <begin position="976"/>
        <end position="998"/>
    </location>
</feature>
<feature type="compositionally biased region" description="Basic and acidic residues" evidence="1">
    <location>
        <begin position="533"/>
        <end position="547"/>
    </location>
</feature>
<evidence type="ECO:0000259" key="2">
    <source>
        <dbReference type="Pfam" id="PF23774"/>
    </source>
</evidence>
<dbReference type="EMBL" id="JAWDGP010007412">
    <property type="protein sequence ID" value="KAK3719793.1"/>
    <property type="molecule type" value="Genomic_DNA"/>
</dbReference>
<evidence type="ECO:0000313" key="4">
    <source>
        <dbReference type="Proteomes" id="UP001283361"/>
    </source>
</evidence>
<feature type="region of interest" description="Disordered" evidence="1">
    <location>
        <begin position="493"/>
        <end position="752"/>
    </location>
</feature>
<feature type="compositionally biased region" description="Polar residues" evidence="1">
    <location>
        <begin position="885"/>
        <end position="907"/>
    </location>
</feature>
<feature type="compositionally biased region" description="Polar residues" evidence="1">
    <location>
        <begin position="674"/>
        <end position="687"/>
    </location>
</feature>
<dbReference type="PANTHER" id="PTHR46362:SF1">
    <property type="entry name" value="GEM-ASSOCIATED PROTEIN 5"/>
    <property type="match status" value="1"/>
</dbReference>
<proteinExistence type="predicted"/>
<dbReference type="GO" id="GO:0000387">
    <property type="term" value="P:spliceosomal snRNP assembly"/>
    <property type="evidence" value="ECO:0007669"/>
    <property type="project" value="TreeGrafter"/>
</dbReference>
<feature type="compositionally biased region" description="Low complexity" evidence="1">
    <location>
        <begin position="732"/>
        <end position="750"/>
    </location>
</feature>
<feature type="compositionally biased region" description="Low complexity" evidence="1">
    <location>
        <begin position="847"/>
        <end position="858"/>
    </location>
</feature>
<dbReference type="GO" id="GO:0032797">
    <property type="term" value="C:SMN complex"/>
    <property type="evidence" value="ECO:0007669"/>
    <property type="project" value="TreeGrafter"/>
</dbReference>
<feature type="compositionally biased region" description="Polar residues" evidence="1">
    <location>
        <begin position="859"/>
        <end position="878"/>
    </location>
</feature>
<dbReference type="PANTHER" id="PTHR46362">
    <property type="entry name" value="GEM-ASSOCIATED PROTEIN 5"/>
    <property type="match status" value="1"/>
</dbReference>
<reference evidence="3" key="1">
    <citation type="journal article" date="2023" name="G3 (Bethesda)">
        <title>A reference genome for the long-term kleptoplast-retaining sea slug Elysia crispata morphotype clarki.</title>
        <authorList>
            <person name="Eastman K.E."/>
            <person name="Pendleton A.L."/>
            <person name="Shaikh M.A."/>
            <person name="Suttiyut T."/>
            <person name="Ogas R."/>
            <person name="Tomko P."/>
            <person name="Gavelis G."/>
            <person name="Widhalm J.R."/>
            <person name="Wisecaver J.H."/>
        </authorList>
    </citation>
    <scope>NUCLEOTIDE SEQUENCE</scope>
    <source>
        <strain evidence="3">ECLA1</strain>
    </source>
</reference>
<dbReference type="Proteomes" id="UP001283361">
    <property type="component" value="Unassembled WGS sequence"/>
</dbReference>
<sequence length="1189" mass="127810">MDYHLHLEMWRGNVAGAVQLAIQRNELSDWVVAMAPLASRETWEKVCGAYAEQLEDDGQYYKAASYLLAGHRVVEAIELFQRHGLYREAVSLAKVRLSPIDPLIEGLYLEWGAQLLKDGQYEQSAKCYLAMNQVHEASRVVARRNDQASLKTACHMNLIVQEQEQALAYAHRALSQFLLAAQWKEAHVFLKEHDGLKVFLPVVIAHEHLVQQLSLLCPDLVLTQKPINSESSSAGQDRGDNSGIHTLPEFILDKSDMDPVVPWEPLVLCGDGVARSDDGVGEGLGPLHTFPHHLMRIWHKQLNVSMMTSDLKGTRVAIDRLTKIRSSMMDLPNILVMVSADVTSCLLALLASDTSSAINHLLQAMAVIQSNSTICDQYKLLLPALCRLMLSQGPKYLLKLQQEFKALRVLLTMESDGDLDHAGGEGNNSIKRFLTDIKGEEAISTSSNRCRELDCLRAYYYLAVLEFLHETQRAEEVVGSPGATRAAEVFGSAQENDSLDGEPTSEGSSSGLSSSGSNKQRVCAPPSPSDSNQEDHGGCEDAPHSGSEDLDQNGKLGLAQTPIGKETIHSKTKKSPGADKAKSASDQICDDSVKKTDHGSTTSISGSKSLADSESGASILPFSATKTQGSGPESLSLDSSVDPPPVSSSEVPQSKDPQKLAHPHPGSGPLNPKSHATPTSLSPTGQLSPKKPNVTLSPQSISSHHSSVSPRNQASSSSSRQTSPSHHITSIASSPQTPASRSSTASTSGLGRRGELNKDILMRLSRGLLWDSQAKSEVLTETLGYIHKAISQHLLANRTPDTPTSDNVTVATAAESGSLGAERLSDAEGSTSASPVKSPGSAPKTGSSASPAAAMESAVKTSPSLSATMTTTVQPQSDSLEEDGSVQQRRMTTPSVSPQQADHSSSGAKAKDNSPIKSEPTQQQLSLSGSAAVCSKSPPVQLPSKPAQLPRSVSASTSPVSASSPQTAAAAKQSSTPRGTARSLSESHASPSGKSPTASGFDRAIGMKAERDLLGELAGEPISFSNSKKVLWLDNSTKPNWPVTDPVPLMLSPNGRSLRTAPAAWAETKRQARLAPDGKSLPVEWDELPVDEKYNQSYVTMALLKRQQETIMQELKKSPDITKVPFPSKSCSVRRLLECCVHSYYLTVEEKKDYIKQLSDWAILFSVTSYQKSETEALFKNIPEELHNS</sequence>
<feature type="domain" description="Gem-associated protein 5 TPR" evidence="2">
    <location>
        <begin position="2"/>
        <end position="183"/>
    </location>
</feature>
<feature type="compositionally biased region" description="Polar residues" evidence="1">
    <location>
        <begin position="599"/>
        <end position="616"/>
    </location>
</feature>
<dbReference type="InterPro" id="IPR056421">
    <property type="entry name" value="TPR_GEMI5"/>
</dbReference>
<accession>A0AAE1CNN7</accession>
<evidence type="ECO:0000256" key="1">
    <source>
        <dbReference type="SAM" id="MobiDB-lite"/>
    </source>
</evidence>
<dbReference type="Pfam" id="PF23774">
    <property type="entry name" value="TPR_GEMI5"/>
    <property type="match status" value="1"/>
</dbReference>
<dbReference type="InterPro" id="IPR052640">
    <property type="entry name" value="Gemin-5"/>
</dbReference>
<organism evidence="3 4">
    <name type="scientific">Elysia crispata</name>
    <name type="common">lettuce slug</name>
    <dbReference type="NCBI Taxonomy" id="231223"/>
    <lineage>
        <taxon>Eukaryota</taxon>
        <taxon>Metazoa</taxon>
        <taxon>Spiralia</taxon>
        <taxon>Lophotrochozoa</taxon>
        <taxon>Mollusca</taxon>
        <taxon>Gastropoda</taxon>
        <taxon>Heterobranchia</taxon>
        <taxon>Euthyneura</taxon>
        <taxon>Panpulmonata</taxon>
        <taxon>Sacoglossa</taxon>
        <taxon>Placobranchoidea</taxon>
        <taxon>Plakobranchidae</taxon>
        <taxon>Elysia</taxon>
    </lineage>
</organism>
<comment type="caution">
    <text evidence="3">The sequence shown here is derived from an EMBL/GenBank/DDBJ whole genome shotgun (WGS) entry which is preliminary data.</text>
</comment>
<feature type="compositionally biased region" description="Low complexity" evidence="1">
    <location>
        <begin position="697"/>
        <end position="725"/>
    </location>
</feature>
<feature type="compositionally biased region" description="Low complexity" evidence="1">
    <location>
        <begin position="505"/>
        <end position="517"/>
    </location>
</feature>
<feature type="compositionally biased region" description="Polar residues" evidence="1">
    <location>
        <begin position="915"/>
        <end position="929"/>
    </location>
</feature>
<protein>
    <recommendedName>
        <fullName evidence="2">Gem-associated protein 5 TPR domain-containing protein</fullName>
    </recommendedName>
</protein>
<gene>
    <name evidence="3" type="ORF">RRG08_040095</name>
</gene>
<dbReference type="GO" id="GO:0005634">
    <property type="term" value="C:nucleus"/>
    <property type="evidence" value="ECO:0007669"/>
    <property type="project" value="TreeGrafter"/>
</dbReference>
<dbReference type="GO" id="GO:0003730">
    <property type="term" value="F:mRNA 3'-UTR binding"/>
    <property type="evidence" value="ECO:0007669"/>
    <property type="project" value="TreeGrafter"/>
</dbReference>
<evidence type="ECO:0000313" key="3">
    <source>
        <dbReference type="EMBL" id="KAK3719793.1"/>
    </source>
</evidence>
<feature type="compositionally biased region" description="Low complexity" evidence="1">
    <location>
        <begin position="632"/>
        <end position="652"/>
    </location>
</feature>
<dbReference type="AlphaFoldDB" id="A0AAE1CNN7"/>